<gene>
    <name evidence="6" type="ORF">MNBD_ALPHA09-2063</name>
</gene>
<evidence type="ECO:0000256" key="2">
    <source>
        <dbReference type="ARBA" id="ARBA00006206"/>
    </source>
</evidence>
<evidence type="ECO:0000256" key="3">
    <source>
        <dbReference type="ARBA" id="ARBA00023235"/>
    </source>
</evidence>
<comment type="similarity">
    <text evidence="2">Belongs to the aldose epimerase family.</text>
</comment>
<protein>
    <submittedName>
        <fullName evidence="6">Aldose 1-epimerase</fullName>
        <ecNumber evidence="6">5.1.3.3</ecNumber>
    </submittedName>
</protein>
<dbReference type="SUPFAM" id="SSF74650">
    <property type="entry name" value="Galactose mutarotase-like"/>
    <property type="match status" value="1"/>
</dbReference>
<proteinExistence type="inferred from homology"/>
<dbReference type="InterPro" id="IPR015443">
    <property type="entry name" value="Aldose_1-epimerase"/>
</dbReference>
<evidence type="ECO:0000256" key="1">
    <source>
        <dbReference type="ARBA" id="ARBA00005028"/>
    </source>
</evidence>
<evidence type="ECO:0000256" key="4">
    <source>
        <dbReference type="ARBA" id="ARBA00023277"/>
    </source>
</evidence>
<dbReference type="GO" id="GO:0033499">
    <property type="term" value="P:galactose catabolic process via UDP-galactose, Leloir pathway"/>
    <property type="evidence" value="ECO:0007669"/>
    <property type="project" value="TreeGrafter"/>
</dbReference>
<dbReference type="InterPro" id="IPR047215">
    <property type="entry name" value="Galactose_mutarotase-like"/>
</dbReference>
<dbReference type="AlphaFoldDB" id="A0A3B0T6V2"/>
<dbReference type="Pfam" id="PF01263">
    <property type="entry name" value="Aldose_epim"/>
    <property type="match status" value="1"/>
</dbReference>
<dbReference type="PIRSF" id="PIRSF005096">
    <property type="entry name" value="GALM"/>
    <property type="match status" value="1"/>
</dbReference>
<dbReference type="InterPro" id="IPR011013">
    <property type="entry name" value="Gal_mutarotase_sf_dom"/>
</dbReference>
<organism evidence="6">
    <name type="scientific">hydrothermal vent metagenome</name>
    <dbReference type="NCBI Taxonomy" id="652676"/>
    <lineage>
        <taxon>unclassified sequences</taxon>
        <taxon>metagenomes</taxon>
        <taxon>ecological metagenomes</taxon>
    </lineage>
</organism>
<name>A0A3B0T6V2_9ZZZZ</name>
<dbReference type="EC" id="5.1.3.3" evidence="6"/>
<dbReference type="UniPathway" id="UPA00242"/>
<dbReference type="GO" id="GO:0005737">
    <property type="term" value="C:cytoplasm"/>
    <property type="evidence" value="ECO:0007669"/>
    <property type="project" value="TreeGrafter"/>
</dbReference>
<dbReference type="InterPro" id="IPR008183">
    <property type="entry name" value="Aldose_1/G6P_1-epimerase"/>
</dbReference>
<sequence length="341" mass="36653">MTIRRTDVGEAQGHPIERIVIGDEHAFHIVLLSIGAAIIQCHAPGAGGYDDVILGHEDLNDALARRDYHGATCGRFAGRISNARFSLDGTAWPLEANEGTTSLHGGHEGFDRHNWSLVHADEVSATFIITSAHGDGGYPGTLEASVTYRIDGPALVIEMTATCDRPTVVNLVNHAYWNLEGHGAGTIGDHVLNIEASRMVAATKNLLPTGELPPVAGTPFDFRTPKPIGRDMPSVAEGGYDLCFCVDGKRGELHPMATAFAPKTGRKLEVWSTEPGLQFYTAEHFDGSCIGKGGVRYGARSGFALETQTWPDAPNRPDFPSARLDPGQTYSHVTELRFSAV</sequence>
<evidence type="ECO:0000256" key="5">
    <source>
        <dbReference type="SAM" id="MobiDB-lite"/>
    </source>
</evidence>
<accession>A0A3B0T6V2</accession>
<dbReference type="PANTHER" id="PTHR10091">
    <property type="entry name" value="ALDOSE-1-EPIMERASE"/>
    <property type="match status" value="1"/>
</dbReference>
<reference evidence="6" key="1">
    <citation type="submission" date="2018-06" db="EMBL/GenBank/DDBJ databases">
        <authorList>
            <person name="Zhirakovskaya E."/>
        </authorList>
    </citation>
    <scope>NUCLEOTIDE SEQUENCE</scope>
</reference>
<dbReference type="GO" id="GO:0030246">
    <property type="term" value="F:carbohydrate binding"/>
    <property type="evidence" value="ECO:0007669"/>
    <property type="project" value="InterPro"/>
</dbReference>
<keyword evidence="4" id="KW-0119">Carbohydrate metabolism</keyword>
<dbReference type="InterPro" id="IPR014718">
    <property type="entry name" value="GH-type_carb-bd"/>
</dbReference>
<evidence type="ECO:0000313" key="6">
    <source>
        <dbReference type="EMBL" id="VAW12590.1"/>
    </source>
</evidence>
<dbReference type="NCBIfam" id="NF008277">
    <property type="entry name" value="PRK11055.1"/>
    <property type="match status" value="1"/>
</dbReference>
<dbReference type="EMBL" id="UOEM01000048">
    <property type="protein sequence ID" value="VAW12590.1"/>
    <property type="molecule type" value="Genomic_DNA"/>
</dbReference>
<dbReference type="PANTHER" id="PTHR10091:SF0">
    <property type="entry name" value="GALACTOSE MUTAROTASE"/>
    <property type="match status" value="1"/>
</dbReference>
<comment type="pathway">
    <text evidence="1">Carbohydrate metabolism; hexose metabolism.</text>
</comment>
<dbReference type="CDD" id="cd09019">
    <property type="entry name" value="galactose_mutarotase_like"/>
    <property type="match status" value="1"/>
</dbReference>
<dbReference type="GO" id="GO:0004034">
    <property type="term" value="F:aldose 1-epimerase activity"/>
    <property type="evidence" value="ECO:0007669"/>
    <property type="project" value="UniProtKB-EC"/>
</dbReference>
<feature type="region of interest" description="Disordered" evidence="5">
    <location>
        <begin position="308"/>
        <end position="327"/>
    </location>
</feature>
<keyword evidence="3 6" id="KW-0413">Isomerase</keyword>
<dbReference type="GO" id="GO:0006006">
    <property type="term" value="P:glucose metabolic process"/>
    <property type="evidence" value="ECO:0007669"/>
    <property type="project" value="TreeGrafter"/>
</dbReference>
<dbReference type="Gene3D" id="2.70.98.10">
    <property type="match status" value="1"/>
</dbReference>